<reference evidence="1 2" key="1">
    <citation type="journal article" date="2019" name="Nat. Ecol. Evol.">
        <title>Megaphylogeny resolves global patterns of mushroom evolution.</title>
        <authorList>
            <person name="Varga T."/>
            <person name="Krizsan K."/>
            <person name="Foldi C."/>
            <person name="Dima B."/>
            <person name="Sanchez-Garcia M."/>
            <person name="Sanchez-Ramirez S."/>
            <person name="Szollosi G.J."/>
            <person name="Szarkandi J.G."/>
            <person name="Papp V."/>
            <person name="Albert L."/>
            <person name="Andreopoulos W."/>
            <person name="Angelini C."/>
            <person name="Antonin V."/>
            <person name="Barry K.W."/>
            <person name="Bougher N.L."/>
            <person name="Buchanan P."/>
            <person name="Buyck B."/>
            <person name="Bense V."/>
            <person name="Catcheside P."/>
            <person name="Chovatia M."/>
            <person name="Cooper J."/>
            <person name="Damon W."/>
            <person name="Desjardin D."/>
            <person name="Finy P."/>
            <person name="Geml J."/>
            <person name="Haridas S."/>
            <person name="Hughes K."/>
            <person name="Justo A."/>
            <person name="Karasinski D."/>
            <person name="Kautmanova I."/>
            <person name="Kiss B."/>
            <person name="Kocsube S."/>
            <person name="Kotiranta H."/>
            <person name="LaButti K.M."/>
            <person name="Lechner B.E."/>
            <person name="Liimatainen K."/>
            <person name="Lipzen A."/>
            <person name="Lukacs Z."/>
            <person name="Mihaltcheva S."/>
            <person name="Morgado L.N."/>
            <person name="Niskanen T."/>
            <person name="Noordeloos M.E."/>
            <person name="Ohm R.A."/>
            <person name="Ortiz-Santana B."/>
            <person name="Ovrebo C."/>
            <person name="Racz N."/>
            <person name="Riley R."/>
            <person name="Savchenko A."/>
            <person name="Shiryaev A."/>
            <person name="Soop K."/>
            <person name="Spirin V."/>
            <person name="Szebenyi C."/>
            <person name="Tomsovsky M."/>
            <person name="Tulloss R.E."/>
            <person name="Uehling J."/>
            <person name="Grigoriev I.V."/>
            <person name="Vagvolgyi C."/>
            <person name="Papp T."/>
            <person name="Martin F.M."/>
            <person name="Miettinen O."/>
            <person name="Hibbett D.S."/>
            <person name="Nagy L.G."/>
        </authorList>
    </citation>
    <scope>NUCLEOTIDE SEQUENCE [LARGE SCALE GENOMIC DNA]</scope>
    <source>
        <strain evidence="1 2">CBS 121175</strain>
    </source>
</reference>
<sequence>MENSTSSSPSTITRFDDPTPETTLFTFNFSHRPFLTPGDDETISRHETVIVCSSIRSISLAAHSGSSTSDTNCTCGVGVGGGFETGATGRVGDGAVCASATLPLSERSLRVGSRELGLNDWDIGRERENLSEIGRNRCKVLGITDVGACVNVWRNRDEVD</sequence>
<accession>A0A5C3K8X6</accession>
<protein>
    <submittedName>
        <fullName evidence="1">Uncharacterized protein</fullName>
    </submittedName>
</protein>
<keyword evidence="2" id="KW-1185">Reference proteome</keyword>
<name>A0A5C3K8X6_COPMA</name>
<dbReference type="EMBL" id="ML210774">
    <property type="protein sequence ID" value="TFK16495.1"/>
    <property type="molecule type" value="Genomic_DNA"/>
</dbReference>
<organism evidence="1 2">
    <name type="scientific">Coprinopsis marcescibilis</name>
    <name type="common">Agaric fungus</name>
    <name type="synonym">Psathyrella marcescibilis</name>
    <dbReference type="NCBI Taxonomy" id="230819"/>
    <lineage>
        <taxon>Eukaryota</taxon>
        <taxon>Fungi</taxon>
        <taxon>Dikarya</taxon>
        <taxon>Basidiomycota</taxon>
        <taxon>Agaricomycotina</taxon>
        <taxon>Agaricomycetes</taxon>
        <taxon>Agaricomycetidae</taxon>
        <taxon>Agaricales</taxon>
        <taxon>Agaricineae</taxon>
        <taxon>Psathyrellaceae</taxon>
        <taxon>Coprinopsis</taxon>
    </lineage>
</organism>
<dbReference type="AlphaFoldDB" id="A0A5C3K8X6"/>
<proteinExistence type="predicted"/>
<evidence type="ECO:0000313" key="1">
    <source>
        <dbReference type="EMBL" id="TFK16495.1"/>
    </source>
</evidence>
<dbReference type="Proteomes" id="UP000307440">
    <property type="component" value="Unassembled WGS sequence"/>
</dbReference>
<gene>
    <name evidence="1" type="ORF">FA15DRAFT_436864</name>
</gene>
<evidence type="ECO:0000313" key="2">
    <source>
        <dbReference type="Proteomes" id="UP000307440"/>
    </source>
</evidence>